<reference evidence="2 3" key="1">
    <citation type="submission" date="2013-11" db="EMBL/GenBank/DDBJ databases">
        <title>Genome sequencing of Stegodyphus mimosarum.</title>
        <authorList>
            <person name="Bechsgaard J."/>
        </authorList>
    </citation>
    <scope>NUCLEOTIDE SEQUENCE [LARGE SCALE GENOMIC DNA]</scope>
</reference>
<dbReference type="AlphaFoldDB" id="A0A087UWI0"/>
<proteinExistence type="predicted"/>
<feature type="non-terminal residue" evidence="2">
    <location>
        <position position="109"/>
    </location>
</feature>
<evidence type="ECO:0000313" key="2">
    <source>
        <dbReference type="EMBL" id="KFM81719.1"/>
    </source>
</evidence>
<keyword evidence="3" id="KW-1185">Reference proteome</keyword>
<dbReference type="InterPro" id="IPR036259">
    <property type="entry name" value="MFS_trans_sf"/>
</dbReference>
<dbReference type="PANTHER" id="PTHR11360">
    <property type="entry name" value="MONOCARBOXYLATE TRANSPORTER"/>
    <property type="match status" value="1"/>
</dbReference>
<dbReference type="SUPFAM" id="SSF103473">
    <property type="entry name" value="MFS general substrate transporter"/>
    <property type="match status" value="1"/>
</dbReference>
<accession>A0A087UWI0</accession>
<dbReference type="PANTHER" id="PTHR11360:SF303">
    <property type="entry name" value="MAJOR FACILITATOR SUPERFAMILY (MFS) PROFILE DOMAIN-CONTAINING PROTEIN"/>
    <property type="match status" value="1"/>
</dbReference>
<dbReference type="OMA" id="YSASYHC"/>
<dbReference type="Proteomes" id="UP000054359">
    <property type="component" value="Unassembled WGS sequence"/>
</dbReference>
<gene>
    <name evidence="2" type="ORF">X975_17538</name>
</gene>
<keyword evidence="1" id="KW-0472">Membrane</keyword>
<dbReference type="OrthoDB" id="6499973at2759"/>
<evidence type="ECO:0000313" key="3">
    <source>
        <dbReference type="Proteomes" id="UP000054359"/>
    </source>
</evidence>
<keyword evidence="1" id="KW-0812">Transmembrane</keyword>
<keyword evidence="1" id="KW-1133">Transmembrane helix</keyword>
<dbReference type="GO" id="GO:0008028">
    <property type="term" value="F:monocarboxylic acid transmembrane transporter activity"/>
    <property type="evidence" value="ECO:0007669"/>
    <property type="project" value="TreeGrafter"/>
</dbReference>
<name>A0A087UWI0_STEMI</name>
<sequence>MVTLFLGGLQGFGVGLAVTLVPVIINQYFVQYKSTGAGIACAGATAGSFALPPIVELAVEEFGLRGAFLMMAGITLHGVLGGALMRPAAWLTKTGEKSSKRTALENKCG</sequence>
<dbReference type="Gene3D" id="1.20.1250.20">
    <property type="entry name" value="MFS general substrate transporter like domains"/>
    <property type="match status" value="1"/>
</dbReference>
<dbReference type="InterPro" id="IPR050327">
    <property type="entry name" value="Proton-linked_MCT"/>
</dbReference>
<protein>
    <submittedName>
        <fullName evidence="2">Monocarboxylate transporter 12</fullName>
    </submittedName>
</protein>
<dbReference type="EMBL" id="KK121997">
    <property type="protein sequence ID" value="KFM81719.1"/>
    <property type="molecule type" value="Genomic_DNA"/>
</dbReference>
<feature type="transmembrane region" description="Helical" evidence="1">
    <location>
        <begin position="67"/>
        <end position="91"/>
    </location>
</feature>
<evidence type="ECO:0000256" key="1">
    <source>
        <dbReference type="SAM" id="Phobius"/>
    </source>
</evidence>
<feature type="transmembrane region" description="Helical" evidence="1">
    <location>
        <begin position="37"/>
        <end position="55"/>
    </location>
</feature>
<feature type="transmembrane region" description="Helical" evidence="1">
    <location>
        <begin position="6"/>
        <end position="25"/>
    </location>
</feature>
<organism evidence="2 3">
    <name type="scientific">Stegodyphus mimosarum</name>
    <name type="common">African social velvet spider</name>
    <dbReference type="NCBI Taxonomy" id="407821"/>
    <lineage>
        <taxon>Eukaryota</taxon>
        <taxon>Metazoa</taxon>
        <taxon>Ecdysozoa</taxon>
        <taxon>Arthropoda</taxon>
        <taxon>Chelicerata</taxon>
        <taxon>Arachnida</taxon>
        <taxon>Araneae</taxon>
        <taxon>Araneomorphae</taxon>
        <taxon>Entelegynae</taxon>
        <taxon>Eresoidea</taxon>
        <taxon>Eresidae</taxon>
        <taxon>Stegodyphus</taxon>
    </lineage>
</organism>